<dbReference type="InterPro" id="IPR003812">
    <property type="entry name" value="Fido"/>
</dbReference>
<accession>A0A1H3GLG2</accession>
<gene>
    <name evidence="2" type="ORF">SAMN05660209_01898</name>
</gene>
<dbReference type="AlphaFoldDB" id="A0A1H3GLG2"/>
<proteinExistence type="predicted"/>
<dbReference type="PROSITE" id="PS51459">
    <property type="entry name" value="FIDO"/>
    <property type="match status" value="1"/>
</dbReference>
<keyword evidence="3" id="KW-1185">Reference proteome</keyword>
<evidence type="ECO:0000313" key="2">
    <source>
        <dbReference type="EMBL" id="SDY03478.1"/>
    </source>
</evidence>
<evidence type="ECO:0000259" key="1">
    <source>
        <dbReference type="PROSITE" id="PS51459"/>
    </source>
</evidence>
<dbReference type="Proteomes" id="UP000198921">
    <property type="component" value="Unassembled WGS sequence"/>
</dbReference>
<dbReference type="EMBL" id="FNOT01000004">
    <property type="protein sequence ID" value="SDY03478.1"/>
    <property type="molecule type" value="Genomic_DNA"/>
</dbReference>
<protein>
    <recommendedName>
        <fullName evidence="1">Fido domain-containing protein</fullName>
    </recommendedName>
</protein>
<name>A0A1H3GLG2_9ACTN</name>
<dbReference type="STRING" id="1137993.SAMN05660209_01898"/>
<feature type="domain" description="Fido" evidence="1">
    <location>
        <begin position="137"/>
        <end position="264"/>
    </location>
</feature>
<reference evidence="3" key="1">
    <citation type="submission" date="2016-10" db="EMBL/GenBank/DDBJ databases">
        <authorList>
            <person name="Varghese N."/>
            <person name="Submissions S."/>
        </authorList>
    </citation>
    <scope>NUCLEOTIDE SEQUENCE [LARGE SCALE GENOMIC DNA]</scope>
    <source>
        <strain evidence="3">DSM 45422</strain>
    </source>
</reference>
<sequence length="286" mass="29351">MAGSLVRALAGVRWFPRSASYRRDVTIPVRPGAARPAGRPAAADPLAPLLDLPGVRDAAEAARTGIDRLLRHRLMRNRSAEVSTESALRGARASAALEGVDVPLADLRAGQVDDPVVQGALRASVALGSVQDTWTRAPGQVLARLHVLAAADLADRADLGRPAAPAGPRLGGLFSLVTGESAVPAVVLTAVVHGELAAVAPFGTADGVVARAAARLTGITRGLDPKAVSVPEVGFVELGREEYARVLAGYASGQPDGVAAWLVHCCRATEHGALEGLAIAEALLRG</sequence>
<organism evidence="2 3">
    <name type="scientific">Geodermatophilus africanus</name>
    <dbReference type="NCBI Taxonomy" id="1137993"/>
    <lineage>
        <taxon>Bacteria</taxon>
        <taxon>Bacillati</taxon>
        <taxon>Actinomycetota</taxon>
        <taxon>Actinomycetes</taxon>
        <taxon>Geodermatophilales</taxon>
        <taxon>Geodermatophilaceae</taxon>
        <taxon>Geodermatophilus</taxon>
    </lineage>
</organism>
<evidence type="ECO:0000313" key="3">
    <source>
        <dbReference type="Proteomes" id="UP000198921"/>
    </source>
</evidence>